<organism evidence="1 2">
    <name type="scientific">Lophiostoma macrostomum CBS 122681</name>
    <dbReference type="NCBI Taxonomy" id="1314788"/>
    <lineage>
        <taxon>Eukaryota</taxon>
        <taxon>Fungi</taxon>
        <taxon>Dikarya</taxon>
        <taxon>Ascomycota</taxon>
        <taxon>Pezizomycotina</taxon>
        <taxon>Dothideomycetes</taxon>
        <taxon>Pleosporomycetidae</taxon>
        <taxon>Pleosporales</taxon>
        <taxon>Lophiostomataceae</taxon>
        <taxon>Lophiostoma</taxon>
    </lineage>
</organism>
<dbReference type="PANTHER" id="PTHR34144:SF5">
    <property type="entry name" value="ALPHA-1,3-MANNOSYLTRANSFERASE CMT1"/>
    <property type="match status" value="1"/>
</dbReference>
<evidence type="ECO:0000313" key="1">
    <source>
        <dbReference type="EMBL" id="KAF2655392.1"/>
    </source>
</evidence>
<dbReference type="Proteomes" id="UP000799324">
    <property type="component" value="Unassembled WGS sequence"/>
</dbReference>
<evidence type="ECO:0000313" key="2">
    <source>
        <dbReference type="Proteomes" id="UP000799324"/>
    </source>
</evidence>
<sequence length="422" mass="47245">MAFSRSLRAILQTVIVATIFYISVQGVARLRAENLASTTCEDAGQPSQGLRRENITLGAQTPPYLEAVLNPVGNELVGLDCSLSNGERYEHLVGPVKTTTRPRYFFALDLHQNLHVLPRLLGSILETIRFLGPASCVLSVVEGRSTDGTYEVLDQLHTHISKLGSRYIFRTSAINPAEQGRDRVQRLALLRNLAINDLLEHPDAYDPATTIIFLNDISVCAEDILELVHQKVVQGAHQTCAMDWTYVGEHPTFYDIWVARGMSGDLFFQVPEDGNWNSAWNLFWNDPVAQARLQKLTPFQVFACWNGVAAITAKPFMEGKIKFRANYDGECYAGEPLLLGKDLWANGYGKIAVVPSVNVEYSDTNARRIKALKGYTADHTKNERGHPRIEWEAAPPERLKCARSWDMQSFVPWNQGMPQSQV</sequence>
<dbReference type="InterPro" id="IPR021047">
    <property type="entry name" value="Mannosyltransferase_CMT1"/>
</dbReference>
<dbReference type="EMBL" id="MU004350">
    <property type="protein sequence ID" value="KAF2655392.1"/>
    <property type="molecule type" value="Genomic_DNA"/>
</dbReference>
<reference evidence="1" key="1">
    <citation type="journal article" date="2020" name="Stud. Mycol.">
        <title>101 Dothideomycetes genomes: a test case for predicting lifestyles and emergence of pathogens.</title>
        <authorList>
            <person name="Haridas S."/>
            <person name="Albert R."/>
            <person name="Binder M."/>
            <person name="Bloem J."/>
            <person name="Labutti K."/>
            <person name="Salamov A."/>
            <person name="Andreopoulos B."/>
            <person name="Baker S."/>
            <person name="Barry K."/>
            <person name="Bills G."/>
            <person name="Bluhm B."/>
            <person name="Cannon C."/>
            <person name="Castanera R."/>
            <person name="Culley D."/>
            <person name="Daum C."/>
            <person name="Ezra D."/>
            <person name="Gonzalez J."/>
            <person name="Henrissat B."/>
            <person name="Kuo A."/>
            <person name="Liang C."/>
            <person name="Lipzen A."/>
            <person name="Lutzoni F."/>
            <person name="Magnuson J."/>
            <person name="Mondo S."/>
            <person name="Nolan M."/>
            <person name="Ohm R."/>
            <person name="Pangilinan J."/>
            <person name="Park H.-J."/>
            <person name="Ramirez L."/>
            <person name="Alfaro M."/>
            <person name="Sun H."/>
            <person name="Tritt A."/>
            <person name="Yoshinaga Y."/>
            <person name="Zwiers L.-H."/>
            <person name="Turgeon B."/>
            <person name="Goodwin S."/>
            <person name="Spatafora J."/>
            <person name="Crous P."/>
            <person name="Grigoriev I."/>
        </authorList>
    </citation>
    <scope>NUCLEOTIDE SEQUENCE</scope>
    <source>
        <strain evidence="1">CBS 122681</strain>
    </source>
</reference>
<name>A0A6A6T6U2_9PLEO</name>
<proteinExistence type="predicted"/>
<dbReference type="AlphaFoldDB" id="A0A6A6T6U2"/>
<protein>
    <submittedName>
        <fullName evidence="1">Glycosyltransferase family 69 protein</fullName>
    </submittedName>
</protein>
<accession>A0A6A6T6U2</accession>
<dbReference type="Pfam" id="PF11735">
    <property type="entry name" value="CAP59_mtransfer"/>
    <property type="match status" value="1"/>
</dbReference>
<gene>
    <name evidence="1" type="ORF">K491DRAFT_716335</name>
</gene>
<keyword evidence="1" id="KW-0808">Transferase</keyword>
<keyword evidence="2" id="KW-1185">Reference proteome</keyword>
<dbReference type="GO" id="GO:0016740">
    <property type="term" value="F:transferase activity"/>
    <property type="evidence" value="ECO:0007669"/>
    <property type="project" value="UniProtKB-KW"/>
</dbReference>
<dbReference type="OrthoDB" id="262547at2759"/>
<dbReference type="PANTHER" id="PTHR34144">
    <property type="entry name" value="CHROMOSOME 8, WHOLE GENOME SHOTGUN SEQUENCE"/>
    <property type="match status" value="1"/>
</dbReference>